<evidence type="ECO:0000313" key="1">
    <source>
        <dbReference type="EMBL" id="TCC98963.1"/>
    </source>
</evidence>
<sequence>MNQKLLFVGLCSLILYSVELQGQVVSSNVKVTYTSDNNEQIIDNHPEYYIDSVLVKGNLIGAINPKDIISINIDKGNGSSKVFIKMSPSRKYSFITVKQLKEKYVSGQDSSILYLLDGKLVKDDQQMIDENYVSRINVVQPLSIPYLTRAEVCVVEITTLSEKKSR</sequence>
<dbReference type="OrthoDB" id="762406at2"/>
<proteinExistence type="predicted"/>
<name>A0A4R0NI34_9SPHI</name>
<protein>
    <submittedName>
        <fullName evidence="1">Uncharacterized protein</fullName>
    </submittedName>
</protein>
<accession>A0A4R0NI34</accession>
<dbReference type="RefSeq" id="WP_131597394.1">
    <property type="nucleotide sequence ID" value="NZ_SJSL01000006.1"/>
</dbReference>
<gene>
    <name evidence="1" type="ORF">EZ437_17660</name>
</gene>
<keyword evidence="2" id="KW-1185">Reference proteome</keyword>
<dbReference type="Proteomes" id="UP000293347">
    <property type="component" value="Unassembled WGS sequence"/>
</dbReference>
<comment type="caution">
    <text evidence="1">The sequence shown here is derived from an EMBL/GenBank/DDBJ whole genome shotgun (WGS) entry which is preliminary data.</text>
</comment>
<reference evidence="1 2" key="1">
    <citation type="submission" date="2019-02" db="EMBL/GenBank/DDBJ databases">
        <title>Pedobacter sp. RP-1-14 sp. nov., isolated from Arctic soil.</title>
        <authorList>
            <person name="Dahal R.H."/>
        </authorList>
    </citation>
    <scope>NUCLEOTIDE SEQUENCE [LARGE SCALE GENOMIC DNA]</scope>
    <source>
        <strain evidence="1 2">RP-1-14</strain>
    </source>
</reference>
<dbReference type="AlphaFoldDB" id="A0A4R0NI34"/>
<dbReference type="EMBL" id="SJSL01000006">
    <property type="protein sequence ID" value="TCC98963.1"/>
    <property type="molecule type" value="Genomic_DNA"/>
</dbReference>
<organism evidence="1 2">
    <name type="scientific">Pedobacter psychroterrae</name>
    <dbReference type="NCBI Taxonomy" id="2530453"/>
    <lineage>
        <taxon>Bacteria</taxon>
        <taxon>Pseudomonadati</taxon>
        <taxon>Bacteroidota</taxon>
        <taxon>Sphingobacteriia</taxon>
        <taxon>Sphingobacteriales</taxon>
        <taxon>Sphingobacteriaceae</taxon>
        <taxon>Pedobacter</taxon>
    </lineage>
</organism>
<evidence type="ECO:0000313" key="2">
    <source>
        <dbReference type="Proteomes" id="UP000293347"/>
    </source>
</evidence>